<keyword evidence="2" id="KW-1185">Reference proteome</keyword>
<proteinExistence type="predicted"/>
<gene>
    <name evidence="1" type="ORF">FHX44_114772</name>
</gene>
<comment type="caution">
    <text evidence="1">The sequence shown here is derived from an EMBL/GenBank/DDBJ whole genome shotgun (WGS) entry which is preliminary data.</text>
</comment>
<dbReference type="EMBL" id="VIWU01000001">
    <property type="protein sequence ID" value="TWF78848.1"/>
    <property type="molecule type" value="Genomic_DNA"/>
</dbReference>
<evidence type="ECO:0000313" key="1">
    <source>
        <dbReference type="EMBL" id="TWF78848.1"/>
    </source>
</evidence>
<dbReference type="Proteomes" id="UP000321261">
    <property type="component" value="Unassembled WGS sequence"/>
</dbReference>
<evidence type="ECO:0008006" key="3">
    <source>
        <dbReference type="Google" id="ProtNLM"/>
    </source>
</evidence>
<protein>
    <recommendedName>
        <fullName evidence="3">Antibiotic biosynthesis monooxygenase</fullName>
    </recommendedName>
</protein>
<dbReference type="RefSeq" id="WP_147257787.1">
    <property type="nucleotide sequence ID" value="NZ_VIWU01000001.1"/>
</dbReference>
<dbReference type="OrthoDB" id="3464514at2"/>
<organism evidence="1 2">
    <name type="scientific">Pseudonocardia hierapolitana</name>
    <dbReference type="NCBI Taxonomy" id="1128676"/>
    <lineage>
        <taxon>Bacteria</taxon>
        <taxon>Bacillati</taxon>
        <taxon>Actinomycetota</taxon>
        <taxon>Actinomycetes</taxon>
        <taxon>Pseudonocardiales</taxon>
        <taxon>Pseudonocardiaceae</taxon>
        <taxon>Pseudonocardia</taxon>
    </lineage>
</organism>
<reference evidence="1 2" key="1">
    <citation type="submission" date="2019-06" db="EMBL/GenBank/DDBJ databases">
        <title>Sequencing the genomes of 1000 actinobacteria strains.</title>
        <authorList>
            <person name="Klenk H.-P."/>
        </authorList>
    </citation>
    <scope>NUCLEOTIDE SEQUENCE [LARGE SCALE GENOMIC DNA]</scope>
    <source>
        <strain evidence="1 2">DSM 45671</strain>
    </source>
</reference>
<dbReference type="AlphaFoldDB" id="A0A561SVF8"/>
<name>A0A561SVF8_9PSEU</name>
<accession>A0A561SVF8</accession>
<sequence length="203" mass="22800">MFVQVFQGQISDAEQMRQAAEDWVQRLAPDAEGWLGSTIGVTDDGYLVGVARFESADAARRNSGRAQQGEWFAGVEKQFPQGVEFHDCSEVYVARRGGSDEAGFVQVMQGRTADVARLREMTSRLDSDYPDMRPDLLGYITALHDDQDGAFTQVLYFTSEEEARAGERGEMPAEAAEVMREAMELIEDLRYHDIREPWLHTPG</sequence>
<evidence type="ECO:0000313" key="2">
    <source>
        <dbReference type="Proteomes" id="UP000321261"/>
    </source>
</evidence>